<sequence>MERLNEVFGPIRLVVLQEKFPEYLFKLEDEDIEDNLIELINDSLIVNETKYQQWRILHVLDYFLYKGWYKINIENKEGIEQIKIIWKTIFENYWNGNNFLKEFVLNFDESEEEDSDEEDDEEEILKITVQQDWTN</sequence>
<keyword evidence="1" id="KW-1185">Reference proteome</keyword>
<organism evidence="1 2">
    <name type="scientific">Meloidogyne incognita</name>
    <name type="common">Southern root-knot nematode worm</name>
    <name type="synonym">Oxyuris incognita</name>
    <dbReference type="NCBI Taxonomy" id="6306"/>
    <lineage>
        <taxon>Eukaryota</taxon>
        <taxon>Metazoa</taxon>
        <taxon>Ecdysozoa</taxon>
        <taxon>Nematoda</taxon>
        <taxon>Chromadorea</taxon>
        <taxon>Rhabditida</taxon>
        <taxon>Tylenchina</taxon>
        <taxon>Tylenchomorpha</taxon>
        <taxon>Tylenchoidea</taxon>
        <taxon>Meloidogynidae</taxon>
        <taxon>Meloidogyninae</taxon>
        <taxon>Meloidogyne</taxon>
        <taxon>Meloidogyne incognita group</taxon>
    </lineage>
</organism>
<protein>
    <submittedName>
        <fullName evidence="2">Uncharacterized protein</fullName>
    </submittedName>
</protein>
<evidence type="ECO:0000313" key="2">
    <source>
        <dbReference type="WBParaSite" id="Minc3s01458g23983"/>
    </source>
</evidence>
<reference evidence="2" key="1">
    <citation type="submission" date="2022-11" db="UniProtKB">
        <authorList>
            <consortium name="WormBaseParasite"/>
        </authorList>
    </citation>
    <scope>IDENTIFICATION</scope>
</reference>
<dbReference type="WBParaSite" id="Minc3s01458g23983">
    <property type="protein sequence ID" value="Minc3s01458g23983"/>
    <property type="gene ID" value="Minc3s01458g23983"/>
</dbReference>
<name>A0A914MGS4_MELIC</name>
<proteinExistence type="predicted"/>
<evidence type="ECO:0000313" key="1">
    <source>
        <dbReference type="Proteomes" id="UP000887563"/>
    </source>
</evidence>
<accession>A0A914MGS4</accession>
<dbReference type="Proteomes" id="UP000887563">
    <property type="component" value="Unplaced"/>
</dbReference>
<dbReference type="AlphaFoldDB" id="A0A914MGS4"/>